<dbReference type="PANTHER" id="PTHR45588:SF1">
    <property type="entry name" value="WW DOMAIN-CONTAINING PROTEIN"/>
    <property type="match status" value="1"/>
</dbReference>
<dbReference type="AlphaFoldDB" id="A0A1F5UVS9"/>
<sequence length="548" mass="61177">MNRIVIVLAVLVLVVLSMFLQPSKTTSIHPQAPLFNDLGAYHRVITTNVELAQRYFDQGLILTYAFNHEEAYRSFQEAARLDPKCAICYWGAALVLGPNINAPMDASVVAEAYALTQKALQLAPKASESERAYIQALSKRYATNPPQDRQPLDLAYANAMRDVTRRFPDDLDAATLFAETLMDLMPWNFWIKDGQPTTYTNEIVATLESVLKRNPNHPGANHYYIHTVEASQDPGRAIPSAERLANLVPGAGHLVHMPAHTFWRVGRYHDAVVANEHAIHVDENYAPDRRNPGWYLTAYYPHNIHFLFAAAAMEGESVLAIQAARKLVSEIPETRYSELPPLEDFRPMPLFALIRFGKWEEILKEPQPSTGLQYTTGSWHYARGMAFVRLGKLDEAANEYAMLEEIAKSPEMESLVLASFTTAATDLRIASLTLGGELVGARGQTDEMIARLQEAVQIQDGLAYIEPPAWYYPVRQTLGAELLKMGRAADAEAVYLEDLEQYPNNGWSLYGLMKSLQAQGKTAEAAEVEGQFKRAWASADVTLNASQF</sequence>
<dbReference type="Proteomes" id="UP000179157">
    <property type="component" value="Unassembled WGS sequence"/>
</dbReference>
<evidence type="ECO:0000313" key="3">
    <source>
        <dbReference type="Proteomes" id="UP000179157"/>
    </source>
</evidence>
<keyword evidence="1" id="KW-0802">TPR repeat</keyword>
<dbReference type="STRING" id="1817864.A2Z21_09285"/>
<comment type="caution">
    <text evidence="2">The sequence shown here is derived from an EMBL/GenBank/DDBJ whole genome shotgun (WGS) entry which is preliminary data.</text>
</comment>
<dbReference type="Gene3D" id="1.25.40.10">
    <property type="entry name" value="Tetratricopeptide repeat domain"/>
    <property type="match status" value="2"/>
</dbReference>
<dbReference type="EMBL" id="MFGX01000059">
    <property type="protein sequence ID" value="OGF55264.1"/>
    <property type="molecule type" value="Genomic_DNA"/>
</dbReference>
<reference evidence="2 3" key="1">
    <citation type="journal article" date="2016" name="Nat. Commun.">
        <title>Thousands of microbial genomes shed light on interconnected biogeochemical processes in an aquifer system.</title>
        <authorList>
            <person name="Anantharaman K."/>
            <person name="Brown C.T."/>
            <person name="Hug L.A."/>
            <person name="Sharon I."/>
            <person name="Castelle C.J."/>
            <person name="Probst A.J."/>
            <person name="Thomas B.C."/>
            <person name="Singh A."/>
            <person name="Wilkins M.J."/>
            <person name="Karaoz U."/>
            <person name="Brodie E.L."/>
            <person name="Williams K.H."/>
            <person name="Hubbard S.S."/>
            <person name="Banfield J.F."/>
        </authorList>
    </citation>
    <scope>NUCLEOTIDE SEQUENCE [LARGE SCALE GENOMIC DNA]</scope>
    <source>
        <strain evidence="3">RBG_16_55_9</strain>
    </source>
</reference>
<dbReference type="PROSITE" id="PS50005">
    <property type="entry name" value="TPR"/>
    <property type="match status" value="1"/>
</dbReference>
<dbReference type="InterPro" id="IPR011990">
    <property type="entry name" value="TPR-like_helical_dom_sf"/>
</dbReference>
<proteinExistence type="predicted"/>
<dbReference type="SMART" id="SM00028">
    <property type="entry name" value="TPR"/>
    <property type="match status" value="3"/>
</dbReference>
<feature type="repeat" description="TPR" evidence="1">
    <location>
        <begin position="52"/>
        <end position="85"/>
    </location>
</feature>
<accession>A0A1F5UVS9</accession>
<organism evidence="2 3">
    <name type="scientific">Fraserbacteria sp. (strain RBG_16_55_9)</name>
    <dbReference type="NCBI Taxonomy" id="1817864"/>
    <lineage>
        <taxon>Bacteria</taxon>
        <taxon>Candidatus Fraseribacteriota</taxon>
    </lineage>
</organism>
<dbReference type="InterPro" id="IPR019734">
    <property type="entry name" value="TPR_rpt"/>
</dbReference>
<evidence type="ECO:0008006" key="4">
    <source>
        <dbReference type="Google" id="ProtNLM"/>
    </source>
</evidence>
<protein>
    <recommendedName>
        <fullName evidence="4">Tetratricopeptide repeat protein</fullName>
    </recommendedName>
</protein>
<dbReference type="PANTHER" id="PTHR45588">
    <property type="entry name" value="TPR DOMAIN-CONTAINING PROTEIN"/>
    <property type="match status" value="1"/>
</dbReference>
<dbReference type="SUPFAM" id="SSF48452">
    <property type="entry name" value="TPR-like"/>
    <property type="match status" value="2"/>
</dbReference>
<gene>
    <name evidence="2" type="ORF">A2Z21_09285</name>
</gene>
<name>A0A1F5UVS9_FRAXR</name>
<evidence type="ECO:0000313" key="2">
    <source>
        <dbReference type="EMBL" id="OGF55264.1"/>
    </source>
</evidence>
<evidence type="ECO:0000256" key="1">
    <source>
        <dbReference type="PROSITE-ProRule" id="PRU00339"/>
    </source>
</evidence>